<evidence type="ECO:0000256" key="2">
    <source>
        <dbReference type="ARBA" id="ARBA00004370"/>
    </source>
</evidence>
<keyword evidence="9" id="KW-0408">Iron</keyword>
<keyword evidence="5" id="KW-0001">2Fe-2S</keyword>
<keyword evidence="4" id="KW-0812">Transmembrane</keyword>
<proteinExistence type="inferred from homology"/>
<feature type="domain" description="Rieske" evidence="17">
    <location>
        <begin position="47"/>
        <end position="150"/>
    </location>
</feature>
<evidence type="ECO:0000313" key="18">
    <source>
        <dbReference type="EMBL" id="MCX2977783.1"/>
    </source>
</evidence>
<evidence type="ECO:0000256" key="16">
    <source>
        <dbReference type="ARBA" id="ARBA00049548"/>
    </source>
</evidence>
<evidence type="ECO:0000256" key="3">
    <source>
        <dbReference type="ARBA" id="ARBA00004972"/>
    </source>
</evidence>
<evidence type="ECO:0000256" key="15">
    <source>
        <dbReference type="ARBA" id="ARBA00047853"/>
    </source>
</evidence>
<dbReference type="SUPFAM" id="SSF50022">
    <property type="entry name" value="ISP domain"/>
    <property type="match status" value="1"/>
</dbReference>
<dbReference type="Gene3D" id="3.90.380.10">
    <property type="entry name" value="Naphthalene 1,2-dioxygenase Alpha Subunit, Chain A, domain 1"/>
    <property type="match status" value="1"/>
</dbReference>
<evidence type="ECO:0000256" key="12">
    <source>
        <dbReference type="ARBA" id="ARBA00025712"/>
    </source>
</evidence>
<evidence type="ECO:0000256" key="5">
    <source>
        <dbReference type="ARBA" id="ARBA00022714"/>
    </source>
</evidence>
<comment type="subcellular location">
    <subcellularLocation>
        <location evidence="2">Membrane</location>
    </subcellularLocation>
</comment>
<accession>A0ABT3T673</accession>
<gene>
    <name evidence="18" type="ORF">EYC82_10505</name>
</gene>
<dbReference type="PANTHER" id="PTHR21266">
    <property type="entry name" value="IRON-SULFUR DOMAIN CONTAINING PROTEIN"/>
    <property type="match status" value="1"/>
</dbReference>
<evidence type="ECO:0000256" key="1">
    <source>
        <dbReference type="ARBA" id="ARBA00001962"/>
    </source>
</evidence>
<dbReference type="EC" id="1.14.19.21" evidence="14"/>
<keyword evidence="19" id="KW-1185">Reference proteome</keyword>
<dbReference type="CDD" id="cd03469">
    <property type="entry name" value="Rieske_RO_Alpha_N"/>
    <property type="match status" value="1"/>
</dbReference>
<keyword evidence="11" id="KW-0472">Membrane</keyword>
<comment type="catalytic activity">
    <reaction evidence="16">
        <text>cholesterol + NADPH + O2 + H(+) = 7-dehydrocholesterol + NADP(+) + 2 H2O</text>
        <dbReference type="Rhea" id="RHEA:45024"/>
        <dbReference type="ChEBI" id="CHEBI:15377"/>
        <dbReference type="ChEBI" id="CHEBI:15378"/>
        <dbReference type="ChEBI" id="CHEBI:15379"/>
        <dbReference type="ChEBI" id="CHEBI:16113"/>
        <dbReference type="ChEBI" id="CHEBI:17759"/>
        <dbReference type="ChEBI" id="CHEBI:57783"/>
        <dbReference type="ChEBI" id="CHEBI:58349"/>
        <dbReference type="EC" id="1.14.19.21"/>
    </reaction>
    <physiologicalReaction direction="left-to-right" evidence="16">
        <dbReference type="Rhea" id="RHEA:45025"/>
    </physiologicalReaction>
</comment>
<dbReference type="InterPro" id="IPR050584">
    <property type="entry name" value="Cholesterol_7-desaturase"/>
</dbReference>
<evidence type="ECO:0000313" key="19">
    <source>
        <dbReference type="Proteomes" id="UP001143304"/>
    </source>
</evidence>
<reference evidence="18" key="1">
    <citation type="submission" date="2019-02" db="EMBL/GenBank/DDBJ databases">
        <authorList>
            <person name="Li S.-H."/>
        </authorList>
    </citation>
    <scope>NUCLEOTIDE SEQUENCE</scope>
    <source>
        <strain evidence="18">IMCC11814</strain>
    </source>
</reference>
<dbReference type="Pfam" id="PF00355">
    <property type="entry name" value="Rieske"/>
    <property type="match status" value="1"/>
</dbReference>
<comment type="pathway">
    <text evidence="12">Steroid hormone biosynthesis; dafachronic acid biosynthesis.</text>
</comment>
<protein>
    <recommendedName>
        <fullName evidence="14">cholesterol 7-desaturase</fullName>
        <ecNumber evidence="14">1.14.19.21</ecNumber>
    </recommendedName>
</protein>
<evidence type="ECO:0000256" key="4">
    <source>
        <dbReference type="ARBA" id="ARBA00022692"/>
    </source>
</evidence>
<dbReference type="PANTHER" id="PTHR21266:SF32">
    <property type="entry name" value="CHOLESTEROL 7-DESATURASE NVD"/>
    <property type="match status" value="1"/>
</dbReference>
<comment type="pathway">
    <text evidence="3">Hormone biosynthesis.</text>
</comment>
<evidence type="ECO:0000256" key="9">
    <source>
        <dbReference type="ARBA" id="ARBA00023004"/>
    </source>
</evidence>
<evidence type="ECO:0000256" key="8">
    <source>
        <dbReference type="ARBA" id="ARBA00023002"/>
    </source>
</evidence>
<keyword evidence="6" id="KW-0479">Metal-binding</keyword>
<comment type="catalytic activity">
    <reaction evidence="15">
        <text>cholesterol + NADH + O2 + H(+) = 7-dehydrocholesterol + NAD(+) + 2 H2O</text>
        <dbReference type="Rhea" id="RHEA:51644"/>
        <dbReference type="ChEBI" id="CHEBI:15377"/>
        <dbReference type="ChEBI" id="CHEBI:15378"/>
        <dbReference type="ChEBI" id="CHEBI:15379"/>
        <dbReference type="ChEBI" id="CHEBI:16113"/>
        <dbReference type="ChEBI" id="CHEBI:17759"/>
        <dbReference type="ChEBI" id="CHEBI:57540"/>
        <dbReference type="ChEBI" id="CHEBI:57945"/>
        <dbReference type="EC" id="1.14.19.21"/>
    </reaction>
    <physiologicalReaction direction="left-to-right" evidence="15">
        <dbReference type="Rhea" id="RHEA:51645"/>
    </physiologicalReaction>
</comment>
<dbReference type="InterPro" id="IPR036922">
    <property type="entry name" value="Rieske_2Fe-2S_sf"/>
</dbReference>
<keyword evidence="8" id="KW-0560">Oxidoreductase</keyword>
<dbReference type="Gene3D" id="2.102.10.10">
    <property type="entry name" value="Rieske [2Fe-2S] iron-sulphur domain"/>
    <property type="match status" value="1"/>
</dbReference>
<dbReference type="SUPFAM" id="SSF55961">
    <property type="entry name" value="Bet v1-like"/>
    <property type="match status" value="1"/>
</dbReference>
<evidence type="ECO:0000256" key="14">
    <source>
        <dbReference type="ARBA" id="ARBA00026095"/>
    </source>
</evidence>
<comment type="similarity">
    <text evidence="13">Belongs to the cholesterol 7-desaturase family.</text>
</comment>
<evidence type="ECO:0000259" key="17">
    <source>
        <dbReference type="PROSITE" id="PS51296"/>
    </source>
</evidence>
<dbReference type="PROSITE" id="PS51296">
    <property type="entry name" value="RIESKE"/>
    <property type="match status" value="1"/>
</dbReference>
<dbReference type="InterPro" id="IPR017941">
    <property type="entry name" value="Rieske_2Fe-2S"/>
</dbReference>
<organism evidence="18 19">
    <name type="scientific">Candidatus Marimicrobium litorale</name>
    <dbReference type="NCBI Taxonomy" id="2518991"/>
    <lineage>
        <taxon>Bacteria</taxon>
        <taxon>Pseudomonadati</taxon>
        <taxon>Pseudomonadota</taxon>
        <taxon>Gammaproteobacteria</taxon>
        <taxon>Cellvibrionales</taxon>
        <taxon>Halieaceae</taxon>
        <taxon>Marimicrobium</taxon>
    </lineage>
</organism>
<sequence>MASLKKLGYTSIRLILCAHTHRRSIPRVLKVILFMSERIPLPLPFGWFRMLESKELAVGDVKTVQYLGKEFVLFRTEDGQAHGVDPYCPHLGAHFGFGGVVEGNVLRCPFHHWKFDGSGQCVDVPYAKRIPAKAQVEAYPTCEANGIVFLWHHPHGDAPRWDVPKVEDWCAEGWMEPIYHTARVRSHPQEMAENVVDSPHFHFVHGTPDIPEKTFTFDGHIMRAFQGLTFTTREGDLKGSVNIESHGGSIGITRFKGIGETLIIVTGTPVDHEYHETTMRFSFKILEEGLEATQGLAKAFIGEVTRQHAQDVPIWENKKFHENPVLCDGDGPIHQIRKYYQQFYVEPV</sequence>
<comment type="cofactor">
    <cofactor evidence="1">
        <name>Fe cation</name>
        <dbReference type="ChEBI" id="CHEBI:24875"/>
    </cofactor>
</comment>
<evidence type="ECO:0000256" key="10">
    <source>
        <dbReference type="ARBA" id="ARBA00023014"/>
    </source>
</evidence>
<evidence type="ECO:0000256" key="11">
    <source>
        <dbReference type="ARBA" id="ARBA00023136"/>
    </source>
</evidence>
<comment type="caution">
    <text evidence="18">The sequence shown here is derived from an EMBL/GenBank/DDBJ whole genome shotgun (WGS) entry which is preliminary data.</text>
</comment>
<evidence type="ECO:0000256" key="7">
    <source>
        <dbReference type="ARBA" id="ARBA00022989"/>
    </source>
</evidence>
<evidence type="ECO:0000256" key="6">
    <source>
        <dbReference type="ARBA" id="ARBA00022723"/>
    </source>
</evidence>
<dbReference type="EMBL" id="SHNO01000001">
    <property type="protein sequence ID" value="MCX2977783.1"/>
    <property type="molecule type" value="Genomic_DNA"/>
</dbReference>
<keyword evidence="10" id="KW-0411">Iron-sulfur</keyword>
<keyword evidence="7" id="KW-1133">Transmembrane helix</keyword>
<dbReference type="Proteomes" id="UP001143304">
    <property type="component" value="Unassembled WGS sequence"/>
</dbReference>
<name>A0ABT3T673_9GAMM</name>
<dbReference type="Pfam" id="PF19298">
    <property type="entry name" value="KshA_C"/>
    <property type="match status" value="1"/>
</dbReference>
<dbReference type="InterPro" id="IPR045605">
    <property type="entry name" value="KshA-like_C"/>
</dbReference>
<evidence type="ECO:0000256" key="13">
    <source>
        <dbReference type="ARBA" id="ARBA00025729"/>
    </source>
</evidence>